<organism evidence="2 3">
    <name type="scientific">Recurvomyces mirabilis</name>
    <dbReference type="NCBI Taxonomy" id="574656"/>
    <lineage>
        <taxon>Eukaryota</taxon>
        <taxon>Fungi</taxon>
        <taxon>Dikarya</taxon>
        <taxon>Ascomycota</taxon>
        <taxon>Pezizomycotina</taxon>
        <taxon>Dothideomycetes</taxon>
        <taxon>Dothideomycetidae</taxon>
        <taxon>Mycosphaerellales</taxon>
        <taxon>Teratosphaeriaceae</taxon>
        <taxon>Recurvomyces</taxon>
    </lineage>
</organism>
<evidence type="ECO:0000256" key="1">
    <source>
        <dbReference type="SAM" id="MobiDB-lite"/>
    </source>
</evidence>
<name>A0AAE1C6E9_9PEZI</name>
<evidence type="ECO:0000313" key="2">
    <source>
        <dbReference type="EMBL" id="KAK3679881.1"/>
    </source>
</evidence>
<protein>
    <submittedName>
        <fullName evidence="2">Uncharacterized protein</fullName>
    </submittedName>
</protein>
<comment type="caution">
    <text evidence="2">The sequence shown here is derived from an EMBL/GenBank/DDBJ whole genome shotgun (WGS) entry which is preliminary data.</text>
</comment>
<feature type="region of interest" description="Disordered" evidence="1">
    <location>
        <begin position="324"/>
        <end position="387"/>
    </location>
</feature>
<proteinExistence type="predicted"/>
<keyword evidence="3" id="KW-1185">Reference proteome</keyword>
<dbReference type="AlphaFoldDB" id="A0AAE1C6E9"/>
<accession>A0AAE1C6E9</accession>
<gene>
    <name evidence="2" type="ORF">LTR78_000257</name>
</gene>
<feature type="compositionally biased region" description="Polar residues" evidence="1">
    <location>
        <begin position="366"/>
        <end position="387"/>
    </location>
</feature>
<reference evidence="2" key="1">
    <citation type="submission" date="2023-07" db="EMBL/GenBank/DDBJ databases">
        <title>Black Yeasts Isolated from many extreme environments.</title>
        <authorList>
            <person name="Coleine C."/>
            <person name="Stajich J.E."/>
            <person name="Selbmann L."/>
        </authorList>
    </citation>
    <scope>NUCLEOTIDE SEQUENCE</scope>
    <source>
        <strain evidence="2">CCFEE 5485</strain>
    </source>
</reference>
<dbReference type="EMBL" id="JAUTXT010000001">
    <property type="protein sequence ID" value="KAK3679881.1"/>
    <property type="molecule type" value="Genomic_DNA"/>
</dbReference>
<dbReference type="Proteomes" id="UP001274830">
    <property type="component" value="Unassembled WGS sequence"/>
</dbReference>
<sequence length="720" mass="80354">MNGMMVNNAHELFAGFVDELARSWSNTLDSKAEIGIEIPANPVLGALTTIRVDMPIRQTWMLLLEAFPDAARHTTFVRSYWQRDESLYIRAGRESLRAVRNDRGMNSRYHSTEFAEPYLSTRRLQLLKLIPLTPSLPVAPLLPPLETSLQLSYDKHITSAYLSFALRMNPHDIASVLAALEPNKLIWVTDSEIELDHVLGNKLSRATDPEIELNCTVGKKLIRATDAEVELDNKAGNVLADDTPLRVALSSLELPKQLGCVSELRQVCTPGDASIGRPHHSASNTRLSYITIVLLHACSFPRRTWSTSQSPSCAVVFRSMVSGTPDDLSSASTHPGLPRNDHEQLSSRTPRLATRTTKARHGHRATGNTTGRRQRTSSKTALSSVTRGSISRDITVSVDGHRPTGPPRTYVIWTRQSVSETAVTTSIPRQIWSTLTAQESPLTSMRSHDRLLVFVEYCSSSAHPWRDRQLIKHIPRERPLILLTSNPDRLSRRPEEIKLTVEDFLAPGDTWLSRGAGFDGVERDTWFDVEDEVGGVTEQLRCGRQKPMQLSFYTRAVTTMTRCILAADNQQDAQITALQDFFRLVCKFHHIGCFVVIIRQSPPRGTEREGAQDCINTLARQEHFVNIALSRTNVEVRYLQLPRTSAYGPDVVDAIASVLEGCPRRTMLISSALDRVVRSRANYDFLQRLLLAGDHCATSLVWDSSTNLHPGDAMQLPAPA</sequence>
<evidence type="ECO:0000313" key="3">
    <source>
        <dbReference type="Proteomes" id="UP001274830"/>
    </source>
</evidence>